<dbReference type="EMBL" id="CP000463">
    <property type="protein sequence ID" value="ABJ06546.1"/>
    <property type="molecule type" value="Genomic_DNA"/>
</dbReference>
<dbReference type="SUPFAM" id="SSF50129">
    <property type="entry name" value="GroES-like"/>
    <property type="match status" value="1"/>
</dbReference>
<dbReference type="GO" id="GO:0016651">
    <property type="term" value="F:oxidoreductase activity, acting on NAD(P)H"/>
    <property type="evidence" value="ECO:0007669"/>
    <property type="project" value="TreeGrafter"/>
</dbReference>
<evidence type="ECO:0000256" key="2">
    <source>
        <dbReference type="ARBA" id="ARBA00023002"/>
    </source>
</evidence>
<dbReference type="PANTHER" id="PTHR48106:SF18">
    <property type="entry name" value="QUINONE OXIDOREDUCTASE PIG3"/>
    <property type="match status" value="1"/>
</dbReference>
<dbReference type="GO" id="GO:0070402">
    <property type="term" value="F:NADPH binding"/>
    <property type="evidence" value="ECO:0007669"/>
    <property type="project" value="TreeGrafter"/>
</dbReference>
<dbReference type="eggNOG" id="COG0604">
    <property type="taxonomic scope" value="Bacteria"/>
</dbReference>
<dbReference type="STRING" id="316055.RPE_2608"/>
<gene>
    <name evidence="3" type="ordered locus">RPE_2608</name>
</gene>
<sequence length="378" mass="39514">MGDSKTGLELRSLIKSSGELEVSLIDVPIPEPGADEVLVRVEATPINPSDLGLLFGAGDLSTAKIAGSADHPVLSAGLLSGGLTAMAGRLDQSMPVGNEGAGTVVKAGASPAAQALAGKTVAMIGGAMYAQFRLMKAADCLPLPVGASAADGASCFVNPLTALGMVETMRREGHTALVHTAAASNLGQMLQKICLKDGIALVNIVRSEAQAQLLRDIGARHVCISTSPNFMQELTQAMVDSGATIAFDAIGGGKLAGQILTAMEVAINRAAKVYSRYGSNVHKQVYVYGMLDPGPIELNRAYGMAWSVGGWLLFPFLQKVGAERLGELRLRVVDELKTTFASHYTEVISLREVLSPEHIAIYAKRATGAKYLIDPSKG</sequence>
<accession>Q07ND8</accession>
<evidence type="ECO:0000256" key="1">
    <source>
        <dbReference type="ARBA" id="ARBA00022857"/>
    </source>
</evidence>
<keyword evidence="2" id="KW-0560">Oxidoreductase</keyword>
<protein>
    <submittedName>
        <fullName evidence="3">Alcohol dehydrogenase GroES domain protein</fullName>
    </submittedName>
</protein>
<dbReference type="HOGENOM" id="CLU_026673_17_2_5"/>
<proteinExistence type="predicted"/>
<evidence type="ECO:0000313" key="3">
    <source>
        <dbReference type="EMBL" id="ABJ06546.1"/>
    </source>
</evidence>
<dbReference type="PANTHER" id="PTHR48106">
    <property type="entry name" value="QUINONE OXIDOREDUCTASE PIG3-RELATED"/>
    <property type="match status" value="1"/>
</dbReference>
<dbReference type="OrthoDB" id="8629910at2"/>
<dbReference type="AlphaFoldDB" id="Q07ND8"/>
<dbReference type="Gene3D" id="3.90.180.10">
    <property type="entry name" value="Medium-chain alcohol dehydrogenases, catalytic domain"/>
    <property type="match status" value="1"/>
</dbReference>
<dbReference type="InterPro" id="IPR011032">
    <property type="entry name" value="GroES-like_sf"/>
</dbReference>
<organism evidence="3">
    <name type="scientific">Rhodopseudomonas palustris (strain BisA53)</name>
    <dbReference type="NCBI Taxonomy" id="316055"/>
    <lineage>
        <taxon>Bacteria</taxon>
        <taxon>Pseudomonadati</taxon>
        <taxon>Pseudomonadota</taxon>
        <taxon>Alphaproteobacteria</taxon>
        <taxon>Hyphomicrobiales</taxon>
        <taxon>Nitrobacteraceae</taxon>
        <taxon>Rhodopseudomonas</taxon>
    </lineage>
</organism>
<dbReference type="KEGG" id="rpe:RPE_2608"/>
<reference evidence="3" key="1">
    <citation type="submission" date="2006-09" db="EMBL/GenBank/DDBJ databases">
        <title>Complete sequence of Rhodopseudomonas palustris BisA53.</title>
        <authorList>
            <consortium name="US DOE Joint Genome Institute"/>
            <person name="Copeland A."/>
            <person name="Lucas S."/>
            <person name="Lapidus A."/>
            <person name="Barry K."/>
            <person name="Detter J.C."/>
            <person name="Glavina del Rio T."/>
            <person name="Hammon N."/>
            <person name="Israni S."/>
            <person name="Dalin E."/>
            <person name="Tice H."/>
            <person name="Pitluck S."/>
            <person name="Chain P."/>
            <person name="Malfatti S."/>
            <person name="Shin M."/>
            <person name="Vergez L."/>
            <person name="Schmutz J."/>
            <person name="Larimer F."/>
            <person name="Land M."/>
            <person name="Hauser L."/>
            <person name="Pelletier D.A."/>
            <person name="Kyrpides N."/>
            <person name="Kim E."/>
            <person name="Harwood C.S."/>
            <person name="Oda Y."/>
            <person name="Richardson P."/>
        </authorList>
    </citation>
    <scope>NUCLEOTIDE SEQUENCE [LARGE SCALE GENOMIC DNA]</scope>
    <source>
        <strain evidence="3">BisA53</strain>
    </source>
</reference>
<name>Q07ND8_RHOP5</name>
<dbReference type="SUPFAM" id="SSF51735">
    <property type="entry name" value="NAD(P)-binding Rossmann-fold domains"/>
    <property type="match status" value="1"/>
</dbReference>
<keyword evidence="1" id="KW-0521">NADP</keyword>
<dbReference type="Gene3D" id="3.40.50.720">
    <property type="entry name" value="NAD(P)-binding Rossmann-like Domain"/>
    <property type="match status" value="1"/>
</dbReference>
<dbReference type="InterPro" id="IPR036291">
    <property type="entry name" value="NAD(P)-bd_dom_sf"/>
</dbReference>
<dbReference type="CDD" id="cd08291">
    <property type="entry name" value="ETR_like_1"/>
    <property type="match status" value="1"/>
</dbReference>